<keyword evidence="2 4" id="KW-0442">Lipid degradation</keyword>
<dbReference type="GO" id="GO:0016042">
    <property type="term" value="P:lipid catabolic process"/>
    <property type="evidence" value="ECO:0007669"/>
    <property type="project" value="UniProtKB-UniRule"/>
</dbReference>
<feature type="active site" description="Nucleophile" evidence="4">
    <location>
        <position position="37"/>
    </location>
</feature>
<sequence length="297" mass="32745">MRAFVLSGGGNLGAMQVGALRRLLEQGVIPDLVIGTSAGALNAAYLAAYPQDRMLSGLEQWWQDAAQAQLYPWGSPRIFWRLFRGERSLFSHSPLRRFIEARIPRGVFRFQDLAGPRLYITAAELPMGTLRLFGESPEDLILDALMSTTSIPPYHPPWTCSDGSVCIDGGVIAFLPLRVALAKGAREIYAFPILPARPISLKGDLMDLAWLAISLMLRCQVEVELRWSVEQPGVRIHWIALMPPDALPFWDFRHARALIEAGYQQAALALSQESIAGILPGGWGSDGEGRERAFPPA</sequence>
<dbReference type="Pfam" id="PF01734">
    <property type="entry name" value="Patatin"/>
    <property type="match status" value="1"/>
</dbReference>
<dbReference type="GO" id="GO:0016787">
    <property type="term" value="F:hydrolase activity"/>
    <property type="evidence" value="ECO:0007669"/>
    <property type="project" value="UniProtKB-UniRule"/>
</dbReference>
<evidence type="ECO:0000256" key="2">
    <source>
        <dbReference type="ARBA" id="ARBA00022963"/>
    </source>
</evidence>
<reference evidence="7" key="1">
    <citation type="submission" date="2017-09" db="EMBL/GenBank/DDBJ databases">
        <title>Metaegenomics of thermophilic ammonia-oxidizing enrichment culture.</title>
        <authorList>
            <person name="Kato S."/>
            <person name="Suzuki K."/>
        </authorList>
    </citation>
    <scope>NUCLEOTIDE SEQUENCE [LARGE SCALE GENOMIC DNA]</scope>
</reference>
<evidence type="ECO:0000259" key="5">
    <source>
        <dbReference type="PROSITE" id="PS51635"/>
    </source>
</evidence>
<evidence type="ECO:0000256" key="4">
    <source>
        <dbReference type="PROSITE-ProRule" id="PRU01161"/>
    </source>
</evidence>
<gene>
    <name evidence="6" type="ORF">HRbin22_01007</name>
</gene>
<evidence type="ECO:0000256" key="1">
    <source>
        <dbReference type="ARBA" id="ARBA00022801"/>
    </source>
</evidence>
<feature type="short sequence motif" description="DGA/G" evidence="4">
    <location>
        <begin position="168"/>
        <end position="170"/>
    </location>
</feature>
<protein>
    <recommendedName>
        <fullName evidence="5">PNPLA domain-containing protein</fullName>
    </recommendedName>
</protein>
<dbReference type="InterPro" id="IPR016035">
    <property type="entry name" value="Acyl_Trfase/lysoPLipase"/>
</dbReference>
<dbReference type="AlphaFoldDB" id="A0A2H5Y5P4"/>
<dbReference type="SUPFAM" id="SSF52151">
    <property type="entry name" value="FabD/lysophospholipase-like"/>
    <property type="match status" value="1"/>
</dbReference>
<evidence type="ECO:0000256" key="3">
    <source>
        <dbReference type="ARBA" id="ARBA00023098"/>
    </source>
</evidence>
<dbReference type="EMBL" id="BEHY01000017">
    <property type="protein sequence ID" value="GBD08766.1"/>
    <property type="molecule type" value="Genomic_DNA"/>
</dbReference>
<dbReference type="Gene3D" id="3.40.1090.10">
    <property type="entry name" value="Cytosolic phospholipase A2 catalytic domain"/>
    <property type="match status" value="2"/>
</dbReference>
<comment type="caution">
    <text evidence="6">The sequence shown here is derived from an EMBL/GenBank/DDBJ whole genome shotgun (WGS) entry which is preliminary data.</text>
</comment>
<keyword evidence="3 4" id="KW-0443">Lipid metabolism</keyword>
<dbReference type="InterPro" id="IPR002641">
    <property type="entry name" value="PNPLA_dom"/>
</dbReference>
<dbReference type="PROSITE" id="PS51635">
    <property type="entry name" value="PNPLA"/>
    <property type="match status" value="1"/>
</dbReference>
<accession>A0A2H5Y5P4</accession>
<dbReference type="InterPro" id="IPR050301">
    <property type="entry name" value="NTE"/>
</dbReference>
<feature type="short sequence motif" description="GXSXG" evidence="4">
    <location>
        <begin position="35"/>
        <end position="39"/>
    </location>
</feature>
<feature type="short sequence motif" description="GXGXXG" evidence="4">
    <location>
        <begin position="8"/>
        <end position="13"/>
    </location>
</feature>
<feature type="active site" description="Proton acceptor" evidence="4">
    <location>
        <position position="168"/>
    </location>
</feature>
<organism evidence="6 7">
    <name type="scientific">Candidatus Thermoflexus japonica</name>
    <dbReference type="NCBI Taxonomy" id="2035417"/>
    <lineage>
        <taxon>Bacteria</taxon>
        <taxon>Bacillati</taxon>
        <taxon>Chloroflexota</taxon>
        <taxon>Thermoflexia</taxon>
        <taxon>Thermoflexales</taxon>
        <taxon>Thermoflexaceae</taxon>
        <taxon>Thermoflexus</taxon>
    </lineage>
</organism>
<dbReference type="PANTHER" id="PTHR14226">
    <property type="entry name" value="NEUROPATHY TARGET ESTERASE/SWISS CHEESE D.MELANOGASTER"/>
    <property type="match status" value="1"/>
</dbReference>
<evidence type="ECO:0000313" key="7">
    <source>
        <dbReference type="Proteomes" id="UP000236642"/>
    </source>
</evidence>
<proteinExistence type="predicted"/>
<evidence type="ECO:0000313" key="6">
    <source>
        <dbReference type="EMBL" id="GBD08766.1"/>
    </source>
</evidence>
<name>A0A2H5Y5P4_9CHLR</name>
<dbReference type="Proteomes" id="UP000236642">
    <property type="component" value="Unassembled WGS sequence"/>
</dbReference>
<feature type="domain" description="PNPLA" evidence="5">
    <location>
        <begin position="4"/>
        <end position="181"/>
    </location>
</feature>
<keyword evidence="1 4" id="KW-0378">Hydrolase</keyword>
<dbReference type="PANTHER" id="PTHR14226:SF57">
    <property type="entry name" value="BLR7027 PROTEIN"/>
    <property type="match status" value="1"/>
</dbReference>